<dbReference type="OrthoDB" id="263283at2759"/>
<feature type="region of interest" description="Disordered" evidence="4">
    <location>
        <begin position="463"/>
        <end position="507"/>
    </location>
</feature>
<dbReference type="Pfam" id="PF24981">
    <property type="entry name" value="Beta-prop_ATRN-LZTR1"/>
    <property type="match status" value="1"/>
</dbReference>
<feature type="coiled-coil region" evidence="3">
    <location>
        <begin position="845"/>
        <end position="1082"/>
    </location>
</feature>
<feature type="compositionally biased region" description="Polar residues" evidence="4">
    <location>
        <begin position="519"/>
        <end position="530"/>
    </location>
</feature>
<accession>A0A2V3ID37</accession>
<keyword evidence="1" id="KW-0880">Kelch repeat</keyword>
<feature type="region of interest" description="Disordered" evidence="4">
    <location>
        <begin position="1165"/>
        <end position="1211"/>
    </location>
</feature>
<feature type="region of interest" description="Disordered" evidence="4">
    <location>
        <begin position="621"/>
        <end position="640"/>
    </location>
</feature>
<dbReference type="PANTHER" id="PTHR23244:SF471">
    <property type="entry name" value="GUANINE NUCLEOTIDE-BINDING PROTEIN SUBUNIT BETA 1-RELATED"/>
    <property type="match status" value="1"/>
</dbReference>
<dbReference type="InterPro" id="IPR015915">
    <property type="entry name" value="Kelch-typ_b-propeller"/>
</dbReference>
<protein>
    <submittedName>
        <fullName evidence="6">Kelch domain-containing protein 3</fullName>
    </submittedName>
</protein>
<feature type="region of interest" description="Disordered" evidence="4">
    <location>
        <begin position="519"/>
        <end position="553"/>
    </location>
</feature>
<evidence type="ECO:0000256" key="3">
    <source>
        <dbReference type="SAM" id="Coils"/>
    </source>
</evidence>
<reference evidence="6 7" key="1">
    <citation type="journal article" date="2018" name="Mol. Biol. Evol.">
        <title>Analysis of the draft genome of the red seaweed Gracilariopsis chorda provides insights into genome size evolution in Rhodophyta.</title>
        <authorList>
            <person name="Lee J."/>
            <person name="Yang E.C."/>
            <person name="Graf L."/>
            <person name="Yang J.H."/>
            <person name="Qiu H."/>
            <person name="Zel Zion U."/>
            <person name="Chan C.X."/>
            <person name="Stephens T.G."/>
            <person name="Weber A.P.M."/>
            <person name="Boo G.H."/>
            <person name="Boo S.M."/>
            <person name="Kim K.M."/>
            <person name="Shin Y."/>
            <person name="Jung M."/>
            <person name="Lee S.J."/>
            <person name="Yim H.S."/>
            <person name="Lee J.H."/>
            <person name="Bhattacharya D."/>
            <person name="Yoon H.S."/>
        </authorList>
    </citation>
    <scope>NUCLEOTIDE SEQUENCE [LARGE SCALE GENOMIC DNA]</scope>
    <source>
        <strain evidence="6 7">SKKU-2015</strain>
        <tissue evidence="6">Whole body</tissue>
    </source>
</reference>
<evidence type="ECO:0000313" key="6">
    <source>
        <dbReference type="EMBL" id="PXF40005.1"/>
    </source>
</evidence>
<evidence type="ECO:0000313" key="7">
    <source>
        <dbReference type="Proteomes" id="UP000247409"/>
    </source>
</evidence>
<sequence>MGVCRYFDLLGCAGKPLGSSGSSAAGAQCQVSAEEAATGPYIPAEGISAALISPHRLLVTGGVLDDERVLPFTVLRYLDLDPRSDHFHKWTKPTLLKTPSQRANTAKRARRAERQTTIPVCRMEHTLTMVPDNSRLYLIGGMKVGGRDGGKACTTIFAFDTRSKSWDNVEPEKPSGRVKEDPDSHLGPRFAHSATYVTYTPKCSSARQQARAKPSPYIYVYGGFKCIDDHLPVADMHVFDVKNCRWTLQRPAPGIEPPHRAYHAAALTPSGKYIAVHGGNTSDLNDTYAMTEDLYLFDIQAVKWLKPVVHANSDDVPLPRRRHSLVAGVGRHHGSLVLYGGYLLNDRHSNDMYLCKILEPDLAHDRLEVLWERIGLVPDVSRPLPCDSQHNSEKRASESAAVSGGCLVAIPEMGKYVMVGGRGGYGIRNAPLMLDPGESDEMVISQSMQPIVPIVAERCSRSRLSHAKPADADAPRSPHSPQEGCNGLNDEPVGPIISEGGRESLRSHSPAKYVLQAPLPSSLQQTSSEKSPAPVHTSRSRKASPPGIGANDFRKRKLRNAAVVPATKVQNVFAANAAEDAIQASPTARRGDEEELVKNADAILRRSKRIGKITDSVEDDLAPPLKKRRRRSTTKNVDLEKEKDAQGCILDPVEHDSLEHAENSLDDEADRVVQLSMTSRSEFVAPSDIKRIGRSNTAKGGKGRGKGNGRPRATTARQKTAELEACKKKLEEQEEKMQQSASENEKLYTENVRLTEENKRINRDNRGLNEQMQRLLQEVQSLRNQISSQPTKEDGLLSDFDPLQTREAEAAAKVVGKSKTTTPKSARSEEIRTLRTKTAGLREENMEITVEKENLYNDLKEAEDEKRATEKLLNQAKNALERQQLECGRLRKLVENSQKDMNEAVSAKEDIETKLKGTEDKALILKSEVEALKLDVMEHKQTIRDESREKAEWEQKVRDLELQIASKNKKLAGYDGKYLQLQKEIEAGSAKCAELQKTAEGLRARKQYLEDKHVEIMAERDTLQSELSNKMQEHEAALQVTSKDKASLEKLRRNMSDGSFEQKRLQRELVSWKKECARLRSRVQSLQFSLKTMMPSWTKFTRHFDQIMKEADEMDRGMAEVVECVVPLENGNVHQATEKPTSANGALIMRESRLRGNGVSVVVDDGRKTRSTGCDKENGYGKKEVSREVRGTVVTEGVPDSDELDEEVDEP</sequence>
<comment type="caution">
    <text evidence="6">The sequence shown here is derived from an EMBL/GenBank/DDBJ whole genome shotgun (WGS) entry which is preliminary data.</text>
</comment>
<evidence type="ECO:0000256" key="2">
    <source>
        <dbReference type="ARBA" id="ARBA00022737"/>
    </source>
</evidence>
<dbReference type="AlphaFoldDB" id="A0A2V3ID37"/>
<dbReference type="Proteomes" id="UP000247409">
    <property type="component" value="Unassembled WGS sequence"/>
</dbReference>
<dbReference type="EMBL" id="NBIV01000384">
    <property type="protein sequence ID" value="PXF40005.1"/>
    <property type="molecule type" value="Genomic_DNA"/>
</dbReference>
<proteinExistence type="predicted"/>
<keyword evidence="2" id="KW-0677">Repeat</keyword>
<dbReference type="PANTHER" id="PTHR23244">
    <property type="entry name" value="KELCH REPEAT DOMAIN"/>
    <property type="match status" value="1"/>
</dbReference>
<keyword evidence="3" id="KW-0175">Coiled coil</keyword>
<dbReference type="SUPFAM" id="SSF117281">
    <property type="entry name" value="Kelch motif"/>
    <property type="match status" value="1"/>
</dbReference>
<feature type="compositionally biased region" description="Basic and acidic residues" evidence="4">
    <location>
        <begin position="167"/>
        <end position="186"/>
    </location>
</feature>
<evidence type="ECO:0000256" key="1">
    <source>
        <dbReference type="ARBA" id="ARBA00022441"/>
    </source>
</evidence>
<evidence type="ECO:0000256" key="4">
    <source>
        <dbReference type="SAM" id="MobiDB-lite"/>
    </source>
</evidence>
<feature type="compositionally biased region" description="Acidic residues" evidence="4">
    <location>
        <begin position="1199"/>
        <end position="1211"/>
    </location>
</feature>
<name>A0A2V3ID37_9FLOR</name>
<keyword evidence="7" id="KW-1185">Reference proteome</keyword>
<feature type="region of interest" description="Disordered" evidence="4">
    <location>
        <begin position="693"/>
        <end position="721"/>
    </location>
</feature>
<evidence type="ECO:0000259" key="5">
    <source>
        <dbReference type="Pfam" id="PF24981"/>
    </source>
</evidence>
<gene>
    <name evidence="6" type="ORF">BWQ96_10283</name>
</gene>
<feature type="compositionally biased region" description="Basic and acidic residues" evidence="4">
    <location>
        <begin position="1165"/>
        <end position="1190"/>
    </location>
</feature>
<dbReference type="InterPro" id="IPR056737">
    <property type="entry name" value="Beta-prop_ATRN-MKLN-like"/>
</dbReference>
<dbReference type="Gene3D" id="2.120.10.80">
    <property type="entry name" value="Kelch-type beta propeller"/>
    <property type="match status" value="2"/>
</dbReference>
<feature type="domain" description="Attractin/MKLN-like beta-propeller" evidence="5">
    <location>
        <begin position="111"/>
        <end position="359"/>
    </location>
</feature>
<feature type="region of interest" description="Disordered" evidence="4">
    <location>
        <begin position="167"/>
        <end position="187"/>
    </location>
</feature>
<organism evidence="6 7">
    <name type="scientific">Gracilariopsis chorda</name>
    <dbReference type="NCBI Taxonomy" id="448386"/>
    <lineage>
        <taxon>Eukaryota</taxon>
        <taxon>Rhodophyta</taxon>
        <taxon>Florideophyceae</taxon>
        <taxon>Rhodymeniophycidae</taxon>
        <taxon>Gracilariales</taxon>
        <taxon>Gracilariaceae</taxon>
        <taxon>Gracilariopsis</taxon>
    </lineage>
</organism>